<dbReference type="InterPro" id="IPR001328">
    <property type="entry name" value="Pept_tRNA_hydro"/>
</dbReference>
<evidence type="ECO:0000313" key="7">
    <source>
        <dbReference type="Proteomes" id="UP000250043"/>
    </source>
</evidence>
<reference evidence="6 7" key="1">
    <citation type="submission" date="2016-07" db="EMBL/GenBank/DDBJ databases">
        <title>Draft genome of the white-rot fungus Obba rivulosa 3A-2.</title>
        <authorList>
            <consortium name="DOE Joint Genome Institute"/>
            <person name="Miettinen O."/>
            <person name="Riley R."/>
            <person name="Acob R."/>
            <person name="Barry K."/>
            <person name="Cullen D."/>
            <person name="De Vries R."/>
            <person name="Hainaut M."/>
            <person name="Hatakka A."/>
            <person name="Henrissat B."/>
            <person name="Hilden K."/>
            <person name="Kuo R."/>
            <person name="Labutti K."/>
            <person name="Lipzen A."/>
            <person name="Makela M.R."/>
            <person name="Sandor L."/>
            <person name="Spatafora J.W."/>
            <person name="Grigoriev I.V."/>
            <person name="Hibbett D.S."/>
        </authorList>
    </citation>
    <scope>NUCLEOTIDE SEQUENCE [LARGE SCALE GENOMIC DNA]</scope>
    <source>
        <strain evidence="6 7">3A-2</strain>
    </source>
</reference>
<dbReference type="Gene3D" id="3.40.50.1470">
    <property type="entry name" value="Peptidyl-tRNA hydrolase"/>
    <property type="match status" value="1"/>
</dbReference>
<dbReference type="SUPFAM" id="SSF53178">
    <property type="entry name" value="Peptidyl-tRNA hydrolase-like"/>
    <property type="match status" value="1"/>
</dbReference>
<dbReference type="NCBIfam" id="TIGR00447">
    <property type="entry name" value="pth"/>
    <property type="match status" value="1"/>
</dbReference>
<dbReference type="PROSITE" id="PS01196">
    <property type="entry name" value="PEPT_TRNA_HYDROL_2"/>
    <property type="match status" value="1"/>
</dbReference>
<dbReference type="GO" id="GO:0000049">
    <property type="term" value="F:tRNA binding"/>
    <property type="evidence" value="ECO:0007669"/>
    <property type="project" value="UniProtKB-KW"/>
</dbReference>
<dbReference type="PANTHER" id="PTHR17224">
    <property type="entry name" value="PEPTIDYL-TRNA HYDROLASE"/>
    <property type="match status" value="1"/>
</dbReference>
<sequence length="185" mass="19743">MGKEHLLIVGLGNLPYPRSRHSIGQHIVHSIAGRWGMELQPVRGGDLAASRVLSVGGKPLKLSLFIPSALMNVCGRSVAKACSATVGMAEDMVVIHDSLEHKPLTLSPKFGGSAEGHNGVRSVITALAGNNKFHRLRVGIGRDDGMDVAKYVLAFLPKDQRLYWGPGGAGAELVIREILRIASKP</sequence>
<dbReference type="GO" id="GO:0004045">
    <property type="term" value="F:peptidyl-tRNA hydrolase activity"/>
    <property type="evidence" value="ECO:0007669"/>
    <property type="project" value="UniProtKB-EC"/>
</dbReference>
<keyword evidence="3 6" id="KW-0378">Hydrolase</keyword>
<evidence type="ECO:0000256" key="2">
    <source>
        <dbReference type="ARBA" id="ARBA00022555"/>
    </source>
</evidence>
<evidence type="ECO:0000256" key="5">
    <source>
        <dbReference type="ARBA" id="ARBA00038063"/>
    </source>
</evidence>
<name>A0A8E2J372_9APHY</name>
<dbReference type="InterPro" id="IPR018171">
    <property type="entry name" value="Pept_tRNA_hydro_CS"/>
</dbReference>
<protein>
    <recommendedName>
        <fullName evidence="1">peptidyl-tRNA hydrolase</fullName>
        <ecNumber evidence="1">3.1.1.29</ecNumber>
    </recommendedName>
</protein>
<evidence type="ECO:0000256" key="3">
    <source>
        <dbReference type="ARBA" id="ARBA00022801"/>
    </source>
</evidence>
<evidence type="ECO:0000256" key="4">
    <source>
        <dbReference type="ARBA" id="ARBA00022884"/>
    </source>
</evidence>
<evidence type="ECO:0000313" key="6">
    <source>
        <dbReference type="EMBL" id="OCH93725.1"/>
    </source>
</evidence>
<evidence type="ECO:0000256" key="1">
    <source>
        <dbReference type="ARBA" id="ARBA00013260"/>
    </source>
</evidence>
<proteinExistence type="inferred from homology"/>
<keyword evidence="2" id="KW-0820">tRNA-binding</keyword>
<dbReference type="PANTHER" id="PTHR17224:SF1">
    <property type="entry name" value="PEPTIDYL-TRNA HYDROLASE"/>
    <property type="match status" value="1"/>
</dbReference>
<comment type="similarity">
    <text evidence="5">Belongs to the PTH family.</text>
</comment>
<dbReference type="Proteomes" id="UP000250043">
    <property type="component" value="Unassembled WGS sequence"/>
</dbReference>
<dbReference type="EMBL" id="KV722351">
    <property type="protein sequence ID" value="OCH93725.1"/>
    <property type="molecule type" value="Genomic_DNA"/>
</dbReference>
<dbReference type="OrthoDB" id="1711136at2759"/>
<dbReference type="Pfam" id="PF01195">
    <property type="entry name" value="Pept_tRNA_hydro"/>
    <property type="match status" value="1"/>
</dbReference>
<keyword evidence="4" id="KW-0694">RNA-binding</keyword>
<dbReference type="InterPro" id="IPR036416">
    <property type="entry name" value="Pept_tRNA_hydro_sf"/>
</dbReference>
<keyword evidence="7" id="KW-1185">Reference proteome</keyword>
<organism evidence="6 7">
    <name type="scientific">Obba rivulosa</name>
    <dbReference type="NCBI Taxonomy" id="1052685"/>
    <lineage>
        <taxon>Eukaryota</taxon>
        <taxon>Fungi</taxon>
        <taxon>Dikarya</taxon>
        <taxon>Basidiomycota</taxon>
        <taxon>Agaricomycotina</taxon>
        <taxon>Agaricomycetes</taxon>
        <taxon>Polyporales</taxon>
        <taxon>Gelatoporiaceae</taxon>
        <taxon>Obba</taxon>
    </lineage>
</organism>
<dbReference type="AlphaFoldDB" id="A0A8E2J372"/>
<dbReference type="EC" id="3.1.1.29" evidence="1"/>
<gene>
    <name evidence="6" type="ORF">OBBRIDRAFT_265427</name>
</gene>
<accession>A0A8E2J372</accession>